<evidence type="ECO:0000256" key="1">
    <source>
        <dbReference type="SAM" id="MobiDB-lite"/>
    </source>
</evidence>
<sequence>MPESRRLLLRVLYTINSSSYILARSPVPVSVTLINEDEPEIQPYGIVSFKTCLEAICRSSPEVMQDRTKDFSVYVLDPLESNVPPAPLDISNATGSRSTDAAGVAAAERSSGVAVGMGLMSWALSQEEKEPITVVGTLGKTGTGQDAIEVIVALRELFTQHPGASNLLPAPANALPSEETLATIASIQNRTKPKTKPKKPPRVSSTPVTESDKLLSADTYIGPVRKKGRPKGQTNSESKIKPEATAAVPSQDTSSAAPNPASDPHPGGPTTATVQPTPYIDLTAAPTQDLSSPPVNGLDLSVLAALFSSSQNEAVQNTVLLHALSLIDNSNTQQDEAQPAVNPALVDALRQILTNLYNQTPSGNPPAPSVSPTVPAPTNVPPSSGSGNETVPLDKENVNPIVRQNSGQFVKPTGDVVSSNDSITEAVIQSRGGLGARSIQNSPPKPVPTSTPLSSSSTNTRKRTLDDCMEERDNKRNKNQRAKLKEKERPEKKDTSRLLGQQSNSENGLKYYPRFMLDSYRPQPGSISYYRMPIETFTSPPPPLSEKTPILRPNTSSPIKPTNGSKKPYVVPSWARTNTALKPRLSEETQKAIEDAAGRKREEKLANRRKSNARAADRHRQREKMASSEILDTCSEPPGPPNSHESMQPPPLPIIPNSDLPPIIASSDADLIMFPPVNPRAQSPPPSRTTILLPPVTPKRSSKVASSTPSADDFDEDSLFTPLSIARRSTGKSGSPLFSPGIMGSPLAQKRSKVLSPISYRMTTKQLGSESSTITVKAHDTSEDTCHKSKSPAPDLDDAQEELECPPSSLPIASSDSEYEDATMQSAPAANDQTADELDNIDEGLPPRKQHWVGLPPSSPPPPTSPCLMPIDDDGELQLEEIGEELPIASETDEPEEEDVGDEDMQNTIESDWSPSPADADDFTVTLPVPAETSEITASDQEEDVDEMAFLREFTTLGSSDSLTEGDGGMQENQNLSADDINSLFASCGNNLDFEAFFEGFKALEGAPSETPGQSSDFDLSAIEGLSDGQTLESIDHHKMAADLQAILSGCVV</sequence>
<comment type="caution">
    <text evidence="3">The sequence shown here is derived from an EMBL/GenBank/DDBJ whole genome shotgun (WGS) entry which is preliminary data.</text>
</comment>
<feature type="compositionally biased region" description="Polar residues" evidence="1">
    <location>
        <begin position="764"/>
        <end position="775"/>
    </location>
</feature>
<dbReference type="InterPro" id="IPR057725">
    <property type="entry name" value="Ams2-SPT21_N"/>
</dbReference>
<feature type="compositionally biased region" description="Basic and acidic residues" evidence="1">
    <location>
        <begin position="463"/>
        <end position="476"/>
    </location>
</feature>
<dbReference type="PANTHER" id="PTHR39147:SF1">
    <property type="entry name" value="PROTEIN SPT21"/>
    <property type="match status" value="1"/>
</dbReference>
<dbReference type="Pfam" id="PF25823">
    <property type="entry name" value="Ams2-SPT21_N"/>
    <property type="match status" value="1"/>
</dbReference>
<organism evidence="3 4">
    <name type="scientific">Leucocoprinus birnbaumii</name>
    <dbReference type="NCBI Taxonomy" id="56174"/>
    <lineage>
        <taxon>Eukaryota</taxon>
        <taxon>Fungi</taxon>
        <taxon>Dikarya</taxon>
        <taxon>Basidiomycota</taxon>
        <taxon>Agaricomycotina</taxon>
        <taxon>Agaricomycetes</taxon>
        <taxon>Agaricomycetidae</taxon>
        <taxon>Agaricales</taxon>
        <taxon>Agaricineae</taxon>
        <taxon>Agaricaceae</taxon>
        <taxon>Leucocoprinus</taxon>
    </lineage>
</organism>
<feature type="compositionally biased region" description="Basic and acidic residues" evidence="1">
    <location>
        <begin position="483"/>
        <end position="496"/>
    </location>
</feature>
<dbReference type="AlphaFoldDB" id="A0AAD5VXF5"/>
<feature type="compositionally biased region" description="Pro residues" evidence="1">
    <location>
        <begin position="676"/>
        <end position="687"/>
    </location>
</feature>
<dbReference type="InterPro" id="IPR042403">
    <property type="entry name" value="Spt21/Ams2"/>
</dbReference>
<feature type="region of interest" description="Disordered" evidence="1">
    <location>
        <begin position="357"/>
        <end position="394"/>
    </location>
</feature>
<accession>A0AAD5VXF5</accession>
<dbReference type="Proteomes" id="UP001213000">
    <property type="component" value="Unassembled WGS sequence"/>
</dbReference>
<protein>
    <recommendedName>
        <fullName evidence="2">BZIP domain-containing protein</fullName>
    </recommendedName>
</protein>
<feature type="compositionally biased region" description="Polar residues" evidence="1">
    <location>
        <begin position="823"/>
        <end position="833"/>
    </location>
</feature>
<feature type="compositionally biased region" description="Acidic residues" evidence="1">
    <location>
        <begin position="871"/>
        <end position="884"/>
    </location>
</feature>
<dbReference type="PROSITE" id="PS00036">
    <property type="entry name" value="BZIP_BASIC"/>
    <property type="match status" value="1"/>
</dbReference>
<feature type="domain" description="BZIP" evidence="2">
    <location>
        <begin position="608"/>
        <end position="622"/>
    </location>
</feature>
<proteinExistence type="predicted"/>
<feature type="region of interest" description="Disordered" evidence="1">
    <location>
        <begin position="430"/>
        <end position="506"/>
    </location>
</feature>
<dbReference type="PANTHER" id="PTHR39147">
    <property type="entry name" value="PROTEIN SPT21"/>
    <property type="match status" value="1"/>
</dbReference>
<feature type="region of interest" description="Disordered" evidence="1">
    <location>
        <begin position="187"/>
        <end position="276"/>
    </location>
</feature>
<feature type="compositionally biased region" description="Acidic residues" evidence="1">
    <location>
        <begin position="891"/>
        <end position="905"/>
    </location>
</feature>
<dbReference type="InterPro" id="IPR004827">
    <property type="entry name" value="bZIP"/>
</dbReference>
<gene>
    <name evidence="3" type="ORF">NP233_g4943</name>
</gene>
<keyword evidence="4" id="KW-1185">Reference proteome</keyword>
<evidence type="ECO:0000313" key="3">
    <source>
        <dbReference type="EMBL" id="KAJ3569592.1"/>
    </source>
</evidence>
<feature type="compositionally biased region" description="Low complexity" evidence="1">
    <location>
        <begin position="450"/>
        <end position="459"/>
    </location>
</feature>
<evidence type="ECO:0000313" key="4">
    <source>
        <dbReference type="Proteomes" id="UP001213000"/>
    </source>
</evidence>
<feature type="compositionally biased region" description="Basic and acidic residues" evidence="1">
    <location>
        <begin position="587"/>
        <end position="606"/>
    </location>
</feature>
<evidence type="ECO:0000259" key="2">
    <source>
        <dbReference type="PROSITE" id="PS00036"/>
    </source>
</evidence>
<feature type="compositionally biased region" description="Polar residues" evidence="1">
    <location>
        <begin position="248"/>
        <end position="257"/>
    </location>
</feature>
<feature type="compositionally biased region" description="Acidic residues" evidence="1">
    <location>
        <begin position="795"/>
        <end position="804"/>
    </location>
</feature>
<reference evidence="3" key="1">
    <citation type="submission" date="2022-07" db="EMBL/GenBank/DDBJ databases">
        <title>Genome Sequence of Leucocoprinus birnbaumii.</title>
        <authorList>
            <person name="Buettner E."/>
        </authorList>
    </citation>
    <scope>NUCLEOTIDE SEQUENCE</scope>
    <source>
        <strain evidence="3">VT141</strain>
    </source>
</reference>
<feature type="compositionally biased region" description="Pro residues" evidence="1">
    <location>
        <begin position="363"/>
        <end position="380"/>
    </location>
</feature>
<dbReference type="GO" id="GO:0003700">
    <property type="term" value="F:DNA-binding transcription factor activity"/>
    <property type="evidence" value="ECO:0007669"/>
    <property type="project" value="InterPro"/>
</dbReference>
<dbReference type="EMBL" id="JANIEX010000279">
    <property type="protein sequence ID" value="KAJ3569592.1"/>
    <property type="molecule type" value="Genomic_DNA"/>
</dbReference>
<feature type="region of interest" description="Disordered" evidence="1">
    <location>
        <begin position="764"/>
        <end position="924"/>
    </location>
</feature>
<feature type="compositionally biased region" description="Basic and acidic residues" evidence="1">
    <location>
        <begin position="615"/>
        <end position="626"/>
    </location>
</feature>
<feature type="compositionally biased region" description="Basic residues" evidence="1">
    <location>
        <begin position="191"/>
        <end position="201"/>
    </location>
</feature>
<feature type="compositionally biased region" description="Basic and acidic residues" evidence="1">
    <location>
        <begin position="777"/>
        <end position="787"/>
    </location>
</feature>
<feature type="region of interest" description="Disordered" evidence="1">
    <location>
        <begin position="674"/>
        <end position="745"/>
    </location>
</feature>
<feature type="region of interest" description="Disordered" evidence="1">
    <location>
        <begin position="587"/>
        <end position="661"/>
    </location>
</feature>
<name>A0AAD5VXF5_9AGAR</name>